<evidence type="ECO:0000313" key="2">
    <source>
        <dbReference type="Proteomes" id="UP000252254"/>
    </source>
</evidence>
<reference evidence="1 2" key="1">
    <citation type="submission" date="2018-06" db="EMBL/GenBank/DDBJ databases">
        <title>Genomic Encyclopedia of Type Strains, Phase IV (KMG-IV): sequencing the most valuable type-strain genomes for metagenomic binning, comparative biology and taxonomic classification.</title>
        <authorList>
            <person name="Goeker M."/>
        </authorList>
    </citation>
    <scope>NUCLEOTIDE SEQUENCE [LARGE SCALE GENOMIC DNA]</scope>
    <source>
        <strain evidence="1 2">DSM 15140</strain>
    </source>
</reference>
<gene>
    <name evidence="1" type="ORF">DES48_10268</name>
</gene>
<dbReference type="EMBL" id="QNRI01000002">
    <property type="protein sequence ID" value="RBP00307.1"/>
    <property type="molecule type" value="Genomic_DNA"/>
</dbReference>
<comment type="caution">
    <text evidence="1">The sequence shown here is derived from an EMBL/GenBank/DDBJ whole genome shotgun (WGS) entry which is preliminary data.</text>
</comment>
<organism evidence="1 2">
    <name type="scientific">Paraliobacillus ryukyuensis</name>
    <dbReference type="NCBI Taxonomy" id="200904"/>
    <lineage>
        <taxon>Bacteria</taxon>
        <taxon>Bacillati</taxon>
        <taxon>Bacillota</taxon>
        <taxon>Bacilli</taxon>
        <taxon>Bacillales</taxon>
        <taxon>Bacillaceae</taxon>
        <taxon>Paraliobacillus</taxon>
    </lineage>
</organism>
<dbReference type="RefSeq" id="WP_170126160.1">
    <property type="nucleotide sequence ID" value="NZ_BAABQN010000002.1"/>
</dbReference>
<dbReference type="AlphaFoldDB" id="A0A366ED46"/>
<dbReference type="Proteomes" id="UP000252254">
    <property type="component" value="Unassembled WGS sequence"/>
</dbReference>
<keyword evidence="2" id="KW-1185">Reference proteome</keyword>
<accession>A0A366ED46</accession>
<protein>
    <submittedName>
        <fullName evidence="1">Uncharacterized protein</fullName>
    </submittedName>
</protein>
<proteinExistence type="predicted"/>
<evidence type="ECO:0000313" key="1">
    <source>
        <dbReference type="EMBL" id="RBP00307.1"/>
    </source>
</evidence>
<sequence>MDEKAVRLQAMLEEALKPIIEKMDTLENEVKSLRKGQEELKAMIQEDK</sequence>
<name>A0A366ED46_9BACI</name>